<evidence type="ECO:0000313" key="2">
    <source>
        <dbReference type="Proteomes" id="UP001501563"/>
    </source>
</evidence>
<proteinExistence type="predicted"/>
<dbReference type="RefSeq" id="WP_345553327.1">
    <property type="nucleotide sequence ID" value="NZ_BAAAZA010000031.1"/>
</dbReference>
<name>A0ABP7L6W2_9ACTN</name>
<organism evidence="1 2">
    <name type="scientific">Streptomyces lannensis</name>
    <dbReference type="NCBI Taxonomy" id="766498"/>
    <lineage>
        <taxon>Bacteria</taxon>
        <taxon>Bacillati</taxon>
        <taxon>Actinomycetota</taxon>
        <taxon>Actinomycetes</taxon>
        <taxon>Kitasatosporales</taxon>
        <taxon>Streptomycetaceae</taxon>
        <taxon>Streptomyces</taxon>
    </lineage>
</organism>
<gene>
    <name evidence="1" type="ORF">GCM10022207_71870</name>
</gene>
<comment type="caution">
    <text evidence="1">The sequence shown here is derived from an EMBL/GenBank/DDBJ whole genome shotgun (WGS) entry which is preliminary data.</text>
</comment>
<accession>A0ABP7L6W2</accession>
<reference evidence="2" key="1">
    <citation type="journal article" date="2019" name="Int. J. Syst. Evol. Microbiol.">
        <title>The Global Catalogue of Microorganisms (GCM) 10K type strain sequencing project: providing services to taxonomists for standard genome sequencing and annotation.</title>
        <authorList>
            <consortium name="The Broad Institute Genomics Platform"/>
            <consortium name="The Broad Institute Genome Sequencing Center for Infectious Disease"/>
            <person name="Wu L."/>
            <person name="Ma J."/>
        </authorList>
    </citation>
    <scope>NUCLEOTIDE SEQUENCE [LARGE SCALE GENOMIC DNA]</scope>
    <source>
        <strain evidence="2">JCM 16578</strain>
    </source>
</reference>
<keyword evidence="2" id="KW-1185">Reference proteome</keyword>
<dbReference type="EMBL" id="BAAAZA010000031">
    <property type="protein sequence ID" value="GAA3893616.1"/>
    <property type="molecule type" value="Genomic_DNA"/>
</dbReference>
<protein>
    <submittedName>
        <fullName evidence="1">Uncharacterized protein</fullName>
    </submittedName>
</protein>
<evidence type="ECO:0000313" key="1">
    <source>
        <dbReference type="EMBL" id="GAA3893616.1"/>
    </source>
</evidence>
<dbReference type="Proteomes" id="UP001501563">
    <property type="component" value="Unassembled WGS sequence"/>
</dbReference>
<sequence length="43" mass="4549">MFDKIADSGRACPGGRLHIDDAPAERTAGMMPTPDAIALHSVR</sequence>